<dbReference type="InterPro" id="IPR000601">
    <property type="entry name" value="PKD_dom"/>
</dbReference>
<dbReference type="InterPro" id="IPR035986">
    <property type="entry name" value="PKD_dom_sf"/>
</dbReference>
<dbReference type="InterPro" id="IPR011889">
    <property type="entry name" value="Liste_lipo_26"/>
</dbReference>
<keyword evidence="3" id="KW-1185">Reference proteome</keyword>
<dbReference type="InterPro" id="IPR013783">
    <property type="entry name" value="Ig-like_fold"/>
</dbReference>
<evidence type="ECO:0000313" key="3">
    <source>
        <dbReference type="Proteomes" id="UP001176806"/>
    </source>
</evidence>
<dbReference type="Proteomes" id="UP001176806">
    <property type="component" value="Unassembled WGS sequence"/>
</dbReference>
<dbReference type="PROSITE" id="PS50093">
    <property type="entry name" value="PKD"/>
    <property type="match status" value="1"/>
</dbReference>
<dbReference type="NCBIfam" id="TIGR02167">
    <property type="entry name" value="Liste_lipo_26"/>
    <property type="match status" value="3"/>
</dbReference>
<protein>
    <submittedName>
        <fullName evidence="2">BspA family leucine-rich repeat surface protein</fullName>
    </submittedName>
</protein>
<feature type="domain" description="PKD" evidence="1">
    <location>
        <begin position="66"/>
        <end position="108"/>
    </location>
</feature>
<accession>A0ABT8WSE3</accession>
<dbReference type="EMBL" id="JAUOEL010000007">
    <property type="protein sequence ID" value="MDO5976100.1"/>
    <property type="molecule type" value="Genomic_DNA"/>
</dbReference>
<dbReference type="InterPro" id="IPR005046">
    <property type="entry name" value="DUF285"/>
</dbReference>
<dbReference type="SUPFAM" id="SSF141571">
    <property type="entry name" value="Pentapeptide repeat-like"/>
    <property type="match status" value="1"/>
</dbReference>
<sequence>MNLIIKFSRNLLPILLTVIIISCNSDDPLTVDGDTTTNNPTDDESSFVSVWSVSDANKTIVLPIYDGTGTSYDFTVDWGDGTIASVTSYDDPDRSHTYAAAGEKTVTIIGKLIGFNFFIVKDSNELIESITSWGDIHFGFETGIFWQCKALTTLPDESPDLTGITSISYYFSECDLFTGNVKNWDVSNIVNFDKAFYKALKFNEDISGWDVSKATTVDSMFAYTEAFNQDISSWDVTSITDFYGMFSKAKVFNQDISTWDVSNAYSLGAMFSGAEAFNQDISSWDVSNISKMSSMFSNNKSFNQDLSGWDTNNVTNCLHFVRYSTLEMAYLPTLGSCFSTTNFTY</sequence>
<dbReference type="Pfam" id="PF03382">
    <property type="entry name" value="DUF285"/>
    <property type="match status" value="1"/>
</dbReference>
<reference evidence="2" key="1">
    <citation type="submission" date="2023-07" db="EMBL/GenBank/DDBJ databases">
        <title>Two novel species in the genus Flavivirga.</title>
        <authorList>
            <person name="Kwon K."/>
        </authorList>
    </citation>
    <scope>NUCLEOTIDE SEQUENCE</scope>
    <source>
        <strain evidence="2">KACC 14158</strain>
    </source>
</reference>
<organism evidence="2 3">
    <name type="scientific">Flavivirga jejuensis</name>
    <dbReference type="NCBI Taxonomy" id="870487"/>
    <lineage>
        <taxon>Bacteria</taxon>
        <taxon>Pseudomonadati</taxon>
        <taxon>Bacteroidota</taxon>
        <taxon>Flavobacteriia</taxon>
        <taxon>Flavobacteriales</taxon>
        <taxon>Flavobacteriaceae</taxon>
        <taxon>Flavivirga</taxon>
    </lineage>
</organism>
<dbReference type="PROSITE" id="PS51257">
    <property type="entry name" value="PROKAR_LIPOPROTEIN"/>
    <property type="match status" value="1"/>
</dbReference>
<proteinExistence type="predicted"/>
<comment type="caution">
    <text evidence="2">The sequence shown here is derived from an EMBL/GenBank/DDBJ whole genome shotgun (WGS) entry which is preliminary data.</text>
</comment>
<evidence type="ECO:0000259" key="1">
    <source>
        <dbReference type="PROSITE" id="PS50093"/>
    </source>
</evidence>
<evidence type="ECO:0000313" key="2">
    <source>
        <dbReference type="EMBL" id="MDO5976100.1"/>
    </source>
</evidence>
<dbReference type="SUPFAM" id="SSF49299">
    <property type="entry name" value="PKD domain"/>
    <property type="match status" value="1"/>
</dbReference>
<gene>
    <name evidence="2" type="ORF">Q4Q40_18020</name>
</gene>
<dbReference type="Gene3D" id="2.60.40.10">
    <property type="entry name" value="Immunoglobulins"/>
    <property type="match status" value="1"/>
</dbReference>
<name>A0ABT8WSE3_9FLAO</name>
<dbReference type="RefSeq" id="WP_303303360.1">
    <property type="nucleotide sequence ID" value="NZ_BAABDA010000004.1"/>
</dbReference>